<proteinExistence type="predicted"/>
<dbReference type="Pfam" id="PF00239">
    <property type="entry name" value="Resolvase"/>
    <property type="match status" value="1"/>
</dbReference>
<dbReference type="Gene3D" id="3.40.50.1390">
    <property type="entry name" value="Resolvase, N-terminal catalytic domain"/>
    <property type="match status" value="1"/>
</dbReference>
<keyword evidence="3" id="KW-1185">Reference proteome</keyword>
<gene>
    <name evidence="2" type="ORF">DAMNIGENAA_14960</name>
</gene>
<name>A0A9W6D2H5_9BACT</name>
<dbReference type="GO" id="GO:0000150">
    <property type="term" value="F:DNA strand exchange activity"/>
    <property type="evidence" value="ECO:0007669"/>
    <property type="project" value="InterPro"/>
</dbReference>
<evidence type="ECO:0000259" key="1">
    <source>
        <dbReference type="Pfam" id="PF00239"/>
    </source>
</evidence>
<dbReference type="GO" id="GO:0003677">
    <property type="term" value="F:DNA binding"/>
    <property type="evidence" value="ECO:0007669"/>
    <property type="project" value="InterPro"/>
</dbReference>
<dbReference type="SUPFAM" id="SSF53041">
    <property type="entry name" value="Resolvase-like"/>
    <property type="match status" value="1"/>
</dbReference>
<dbReference type="Proteomes" id="UP001144372">
    <property type="component" value="Unassembled WGS sequence"/>
</dbReference>
<dbReference type="AlphaFoldDB" id="A0A9W6D2H5"/>
<reference evidence="2" key="1">
    <citation type="submission" date="2022-12" db="EMBL/GenBank/DDBJ databases">
        <title>Reference genome sequencing for broad-spectrum identification of bacterial and archaeal isolates by mass spectrometry.</title>
        <authorList>
            <person name="Sekiguchi Y."/>
            <person name="Tourlousse D.M."/>
        </authorList>
    </citation>
    <scope>NUCLEOTIDE SEQUENCE</scope>
    <source>
        <strain evidence="2">ASRB1</strain>
    </source>
</reference>
<feature type="domain" description="Resolvase/invertase-type recombinase catalytic" evidence="1">
    <location>
        <begin position="28"/>
        <end position="107"/>
    </location>
</feature>
<dbReference type="RefSeq" id="WP_281793333.1">
    <property type="nucleotide sequence ID" value="NZ_BSDR01000001.1"/>
</dbReference>
<comment type="caution">
    <text evidence="2">The sequence shown here is derived from an EMBL/GenBank/DDBJ whole genome shotgun (WGS) entry which is preliminary data.</text>
</comment>
<accession>A0A9W6D2H5</accession>
<dbReference type="InterPro" id="IPR036162">
    <property type="entry name" value="Resolvase-like_N_sf"/>
</dbReference>
<dbReference type="InterPro" id="IPR006119">
    <property type="entry name" value="Resolv_N"/>
</dbReference>
<evidence type="ECO:0000313" key="3">
    <source>
        <dbReference type="Proteomes" id="UP001144372"/>
    </source>
</evidence>
<organism evidence="2 3">
    <name type="scientific">Desulforhabdus amnigena</name>
    <dbReference type="NCBI Taxonomy" id="40218"/>
    <lineage>
        <taxon>Bacteria</taxon>
        <taxon>Pseudomonadati</taxon>
        <taxon>Thermodesulfobacteriota</taxon>
        <taxon>Syntrophobacteria</taxon>
        <taxon>Syntrophobacterales</taxon>
        <taxon>Syntrophobacteraceae</taxon>
        <taxon>Desulforhabdus</taxon>
    </lineage>
</organism>
<dbReference type="EMBL" id="BSDR01000001">
    <property type="protein sequence ID" value="GLI34063.1"/>
    <property type="molecule type" value="Genomic_DNA"/>
</dbReference>
<protein>
    <recommendedName>
        <fullName evidence="1">Resolvase/invertase-type recombinase catalytic domain-containing protein</fullName>
    </recommendedName>
</protein>
<sequence length="107" mass="12726">MADKITAIYLMVRYEELKPEDQGSYEAPLKRQKEECLRFLEQKTGEKKEENVEVYTKRSQLLKDIERDRVQRLVVYSVDRLGSNKEEIDGLLYELQLRQVELLSVTE</sequence>
<evidence type="ECO:0000313" key="2">
    <source>
        <dbReference type="EMBL" id="GLI34063.1"/>
    </source>
</evidence>